<dbReference type="Proteomes" id="UP000183203">
    <property type="component" value="Unassembled WGS sequence"/>
</dbReference>
<keyword evidence="1" id="KW-0812">Transmembrane</keyword>
<dbReference type="OrthoDB" id="9929973at2"/>
<feature type="transmembrane region" description="Helical" evidence="1">
    <location>
        <begin position="72"/>
        <end position="94"/>
    </location>
</feature>
<reference evidence="2 3" key="1">
    <citation type="submission" date="2016-09" db="EMBL/GenBank/DDBJ databases">
        <authorList>
            <person name="Capua I."/>
            <person name="De Benedictis P."/>
            <person name="Joannis T."/>
            <person name="Lombin L.H."/>
            <person name="Cattoli G."/>
        </authorList>
    </citation>
    <scope>NUCLEOTIDE SEQUENCE [LARGE SCALE GENOMIC DNA]</scope>
    <source>
        <strain evidence="2 3">NIO-1002</strain>
    </source>
</reference>
<dbReference type="RefSeq" id="WP_058233648.1">
    <property type="nucleotide sequence ID" value="NZ_FMYG01000011.1"/>
</dbReference>
<keyword evidence="1" id="KW-0472">Membrane</keyword>
<accession>A0A1G6RGU6</accession>
<name>A0A1G6RGU6_9MICO</name>
<dbReference type="EMBL" id="FMYG01000011">
    <property type="protein sequence ID" value="SDD03869.1"/>
    <property type="molecule type" value="Genomic_DNA"/>
</dbReference>
<feature type="transmembrane region" description="Helical" evidence="1">
    <location>
        <begin position="6"/>
        <end position="30"/>
    </location>
</feature>
<evidence type="ECO:0000313" key="2">
    <source>
        <dbReference type="EMBL" id="SDD03869.1"/>
    </source>
</evidence>
<proteinExistence type="predicted"/>
<protein>
    <submittedName>
        <fullName evidence="2">Uncharacterized protein</fullName>
    </submittedName>
</protein>
<dbReference type="STRING" id="993073.AS029_16280"/>
<evidence type="ECO:0000256" key="1">
    <source>
        <dbReference type="SAM" id="Phobius"/>
    </source>
</evidence>
<keyword evidence="1" id="KW-1133">Transmembrane helix</keyword>
<gene>
    <name evidence="2" type="ORF">SAMN05216418_0132</name>
</gene>
<evidence type="ECO:0000313" key="3">
    <source>
        <dbReference type="Proteomes" id="UP000183203"/>
    </source>
</evidence>
<feature type="transmembrane region" description="Helical" evidence="1">
    <location>
        <begin position="42"/>
        <end position="60"/>
    </location>
</feature>
<sequence length="106" mass="10909">MSTDQWIGVATVAVGVVYLCVGGAFVLRWLARSGSAPSPGRVPYGLPVVTFFSGAVALIFSGQSVIAGGLPGWGGVVIIALMLFVGIVPLAVALRARGRRPSRDAR</sequence>
<organism evidence="2 3">
    <name type="scientific">Microbacterium enclense</name>
    <dbReference type="NCBI Taxonomy" id="993073"/>
    <lineage>
        <taxon>Bacteria</taxon>
        <taxon>Bacillati</taxon>
        <taxon>Actinomycetota</taxon>
        <taxon>Actinomycetes</taxon>
        <taxon>Micrococcales</taxon>
        <taxon>Microbacteriaceae</taxon>
        <taxon>Microbacterium</taxon>
    </lineage>
</organism>
<dbReference type="AlphaFoldDB" id="A0A1G6RGU6"/>